<evidence type="ECO:0000313" key="1">
    <source>
        <dbReference type="EMBL" id="SFK43187.1"/>
    </source>
</evidence>
<dbReference type="Proteomes" id="UP000198755">
    <property type="component" value="Unassembled WGS sequence"/>
</dbReference>
<name>A0A1I3ZGK1_9HYPH</name>
<sequence length="144" mass="15742">MRRIVKLCVRHYTSLEGVTVTENQTRRLFLASGSAATGHGSAPSAELGKSGSSINPELRALAAELDKTKAYYRNLEKLVSSAVDRIAADRAAGAAFQEVLRLEHEIAKSVATNFEEAKLKARYVELYFVDDAITESIIRDLLAS</sequence>
<organism evidence="1 2">
    <name type="scientific">Methylocapsa palsarum</name>
    <dbReference type="NCBI Taxonomy" id="1612308"/>
    <lineage>
        <taxon>Bacteria</taxon>
        <taxon>Pseudomonadati</taxon>
        <taxon>Pseudomonadota</taxon>
        <taxon>Alphaproteobacteria</taxon>
        <taxon>Hyphomicrobiales</taxon>
        <taxon>Beijerinckiaceae</taxon>
        <taxon>Methylocapsa</taxon>
    </lineage>
</organism>
<gene>
    <name evidence="1" type="ORF">SAMN05444581_1081</name>
</gene>
<dbReference type="EMBL" id="FOSN01000008">
    <property type="protein sequence ID" value="SFK43187.1"/>
    <property type="molecule type" value="Genomic_DNA"/>
</dbReference>
<accession>A0A1I3ZGK1</accession>
<evidence type="ECO:0000313" key="2">
    <source>
        <dbReference type="Proteomes" id="UP000198755"/>
    </source>
</evidence>
<protein>
    <submittedName>
        <fullName evidence="1">Uncharacterized protein</fullName>
    </submittedName>
</protein>
<dbReference type="AlphaFoldDB" id="A0A1I3ZGK1"/>
<reference evidence="1 2" key="1">
    <citation type="submission" date="2016-10" db="EMBL/GenBank/DDBJ databases">
        <authorList>
            <person name="de Groot N.N."/>
        </authorList>
    </citation>
    <scope>NUCLEOTIDE SEQUENCE [LARGE SCALE GENOMIC DNA]</scope>
    <source>
        <strain evidence="1 2">NE2</strain>
    </source>
</reference>
<proteinExistence type="predicted"/>
<keyword evidence="2" id="KW-1185">Reference proteome</keyword>